<dbReference type="PANTHER" id="PTHR12815">
    <property type="entry name" value="SORTING AND ASSEMBLY MACHINERY SAMM50 PROTEIN FAMILY MEMBER"/>
    <property type="match status" value="1"/>
</dbReference>
<dbReference type="PANTHER" id="PTHR12815:SF18">
    <property type="entry name" value="SORTING AND ASSEMBLY MACHINERY COMPONENT 50 HOMOLOG"/>
    <property type="match status" value="1"/>
</dbReference>
<keyword evidence="3" id="KW-0812">Transmembrane</keyword>
<evidence type="ECO:0000259" key="5">
    <source>
        <dbReference type="PROSITE" id="PS51779"/>
    </source>
</evidence>
<evidence type="ECO:0000256" key="3">
    <source>
        <dbReference type="ARBA" id="ARBA00022692"/>
    </source>
</evidence>
<dbReference type="AlphaFoldDB" id="A0A381YIQ8"/>
<dbReference type="Pfam" id="PF07244">
    <property type="entry name" value="POTRA"/>
    <property type="match status" value="5"/>
</dbReference>
<organism evidence="6">
    <name type="scientific">marine metagenome</name>
    <dbReference type="NCBI Taxonomy" id="408172"/>
    <lineage>
        <taxon>unclassified sequences</taxon>
        <taxon>metagenomes</taxon>
        <taxon>ecological metagenomes</taxon>
    </lineage>
</organism>
<sequence length="391" mass="46217">MNDDIQLAQVRVSGNAITSENTIVFTAGLREGQTITPADFPRAIKRLWQLGLFQDIQIQYDEETDEGLSLTIIVKENFILGEIKYEGNKKLKDRKLEEEITLAKGQRIKPNTLHETEESIRKIYAEKGYLNVMIDSELAIPEEETTFFEGKGKDLVRDIVFNIQENNKIKIGKIIFEGNNSFSDFRLRWQLKETKQQPWYMFWRSTFDKKKFDEDMNLVSTFYRNKGYRDFHFVNDSVQYSDNHKKMYLILTVEEGPQYKYRNFSWEGMTLFEEHKLQRALALDQGDKYSEEDFNMAVFSRVQGLYLDRGYIYSRVEPKITPVGQDSLDIHFVITENHKVYINHIAIQGNTRTRENVIRRQLRVFPGDVYNQERITRSYREVMMLNFFANA</sequence>
<gene>
    <name evidence="6" type="ORF">METZ01_LOCUS129820</name>
</gene>
<evidence type="ECO:0000313" key="6">
    <source>
        <dbReference type="EMBL" id="SVA76966.1"/>
    </source>
</evidence>
<keyword evidence="4" id="KW-0472">Membrane</keyword>
<name>A0A381YIQ8_9ZZZZ</name>
<evidence type="ECO:0000256" key="4">
    <source>
        <dbReference type="ARBA" id="ARBA00023136"/>
    </source>
</evidence>
<reference evidence="6" key="1">
    <citation type="submission" date="2018-05" db="EMBL/GenBank/DDBJ databases">
        <authorList>
            <person name="Lanie J.A."/>
            <person name="Ng W.-L."/>
            <person name="Kazmierczak K.M."/>
            <person name="Andrzejewski T.M."/>
            <person name="Davidsen T.M."/>
            <person name="Wayne K.J."/>
            <person name="Tettelin H."/>
            <person name="Glass J.I."/>
            <person name="Rusch D."/>
            <person name="Podicherti R."/>
            <person name="Tsui H.-C.T."/>
            <person name="Winkler M.E."/>
        </authorList>
    </citation>
    <scope>NUCLEOTIDE SEQUENCE</scope>
</reference>
<evidence type="ECO:0000256" key="2">
    <source>
        <dbReference type="ARBA" id="ARBA00022452"/>
    </source>
</evidence>
<comment type="subcellular location">
    <subcellularLocation>
        <location evidence="1">Membrane</location>
    </subcellularLocation>
</comment>
<dbReference type="GO" id="GO:0019867">
    <property type="term" value="C:outer membrane"/>
    <property type="evidence" value="ECO:0007669"/>
    <property type="project" value="InterPro"/>
</dbReference>
<dbReference type="InterPro" id="IPR039910">
    <property type="entry name" value="D15-like"/>
</dbReference>
<keyword evidence="2" id="KW-1134">Transmembrane beta strand</keyword>
<dbReference type="InterPro" id="IPR010827">
    <property type="entry name" value="BamA/TamA_POTRA"/>
</dbReference>
<dbReference type="EMBL" id="UINC01018342">
    <property type="protein sequence ID" value="SVA76966.1"/>
    <property type="molecule type" value="Genomic_DNA"/>
</dbReference>
<dbReference type="InterPro" id="IPR034746">
    <property type="entry name" value="POTRA"/>
</dbReference>
<protein>
    <recommendedName>
        <fullName evidence="5">POTRA domain-containing protein</fullName>
    </recommendedName>
</protein>
<dbReference type="Gene3D" id="3.10.20.310">
    <property type="entry name" value="membrane protein fhac"/>
    <property type="match status" value="5"/>
</dbReference>
<proteinExistence type="predicted"/>
<feature type="non-terminal residue" evidence="6">
    <location>
        <position position="391"/>
    </location>
</feature>
<accession>A0A381YIQ8</accession>
<evidence type="ECO:0000256" key="1">
    <source>
        <dbReference type="ARBA" id="ARBA00004370"/>
    </source>
</evidence>
<dbReference type="PROSITE" id="PS51779">
    <property type="entry name" value="POTRA"/>
    <property type="match status" value="1"/>
</dbReference>
<feature type="domain" description="POTRA" evidence="5">
    <location>
        <begin position="259"/>
        <end position="337"/>
    </location>
</feature>